<dbReference type="KEGG" id="ela:UCREL1_3366"/>
<evidence type="ECO:0000256" key="9">
    <source>
        <dbReference type="ARBA" id="ARBA00023033"/>
    </source>
</evidence>
<keyword evidence="8" id="KW-0186">Copper</keyword>
<keyword evidence="5" id="KW-0732">Signal</keyword>
<keyword evidence="11" id="KW-0119">Carbohydrate metabolism</keyword>
<gene>
    <name evidence="17" type="ORF">UCREL1_3366</name>
</gene>
<evidence type="ECO:0000256" key="11">
    <source>
        <dbReference type="ARBA" id="ARBA00023277"/>
    </source>
</evidence>
<evidence type="ECO:0000256" key="1">
    <source>
        <dbReference type="ARBA" id="ARBA00001973"/>
    </source>
</evidence>
<dbReference type="EMBL" id="KB706044">
    <property type="protein sequence ID" value="EMR69607.1"/>
    <property type="molecule type" value="Genomic_DNA"/>
</dbReference>
<evidence type="ECO:0000256" key="7">
    <source>
        <dbReference type="ARBA" id="ARBA00023002"/>
    </source>
</evidence>
<dbReference type="GO" id="GO:0004497">
    <property type="term" value="F:monooxygenase activity"/>
    <property type="evidence" value="ECO:0007669"/>
    <property type="project" value="UniProtKB-KW"/>
</dbReference>
<dbReference type="PANTHER" id="PTHR33353:SF10">
    <property type="entry name" value="ENDO-BETA-1,4-GLUCANASE D"/>
    <property type="match status" value="1"/>
</dbReference>
<comment type="subcellular location">
    <subcellularLocation>
        <location evidence="2">Secreted</location>
    </subcellularLocation>
</comment>
<keyword evidence="3" id="KW-0964">Secreted</keyword>
<keyword evidence="4" id="KW-0479">Metal-binding</keyword>
<evidence type="ECO:0000256" key="10">
    <source>
        <dbReference type="ARBA" id="ARBA00023157"/>
    </source>
</evidence>
<evidence type="ECO:0000256" key="12">
    <source>
        <dbReference type="ARBA" id="ARBA00023326"/>
    </source>
</evidence>
<dbReference type="GO" id="GO:0046872">
    <property type="term" value="F:metal ion binding"/>
    <property type="evidence" value="ECO:0007669"/>
    <property type="project" value="UniProtKB-KW"/>
</dbReference>
<evidence type="ECO:0000256" key="8">
    <source>
        <dbReference type="ARBA" id="ARBA00023008"/>
    </source>
</evidence>
<name>M7SZ91_EUTLA</name>
<evidence type="ECO:0000313" key="18">
    <source>
        <dbReference type="Proteomes" id="UP000012174"/>
    </source>
</evidence>
<keyword evidence="7" id="KW-0560">Oxidoreductase</keyword>
<dbReference type="GO" id="GO:0016787">
    <property type="term" value="F:hydrolase activity"/>
    <property type="evidence" value="ECO:0007669"/>
    <property type="project" value="UniProtKB-KW"/>
</dbReference>
<dbReference type="Proteomes" id="UP000012174">
    <property type="component" value="Unassembled WGS sequence"/>
</dbReference>
<dbReference type="Pfam" id="PF03443">
    <property type="entry name" value="AA9"/>
    <property type="match status" value="1"/>
</dbReference>
<comment type="cofactor">
    <cofactor evidence="1">
        <name>Cu(2+)</name>
        <dbReference type="ChEBI" id="CHEBI:29036"/>
    </cofactor>
</comment>
<dbReference type="eggNOG" id="ENOG502SING">
    <property type="taxonomic scope" value="Eukaryota"/>
</dbReference>
<accession>M7SZ91</accession>
<evidence type="ECO:0000313" key="17">
    <source>
        <dbReference type="EMBL" id="EMR69607.1"/>
    </source>
</evidence>
<feature type="domain" description="Auxiliary Activity family 9 catalytic" evidence="16">
    <location>
        <begin position="21"/>
        <end position="227"/>
    </location>
</feature>
<dbReference type="HOGENOM" id="CLU_031730_4_2_1"/>
<evidence type="ECO:0000256" key="6">
    <source>
        <dbReference type="ARBA" id="ARBA00023001"/>
    </source>
</evidence>
<evidence type="ECO:0000256" key="2">
    <source>
        <dbReference type="ARBA" id="ARBA00004613"/>
    </source>
</evidence>
<evidence type="ECO:0000256" key="14">
    <source>
        <dbReference type="ARBA" id="ARBA00045077"/>
    </source>
</evidence>
<evidence type="ECO:0000259" key="16">
    <source>
        <dbReference type="Pfam" id="PF03443"/>
    </source>
</evidence>
<keyword evidence="17" id="KW-0378">Hydrolase</keyword>
<dbReference type="Gene3D" id="2.70.50.70">
    <property type="match status" value="1"/>
</dbReference>
<dbReference type="OrthoDB" id="6038816at2759"/>
<comment type="catalytic activity">
    <reaction evidence="14">
        <text>[(1-&gt;4)-beta-D-glucosyl]n+m + reduced acceptor + O2 = 4-dehydro-beta-D-glucosyl-[(1-&gt;4)-beta-D-glucosyl]n-1 + [(1-&gt;4)-beta-D-glucosyl]m + acceptor + H2O.</text>
        <dbReference type="EC" id="1.14.99.56"/>
    </reaction>
</comment>
<evidence type="ECO:0000256" key="5">
    <source>
        <dbReference type="ARBA" id="ARBA00022729"/>
    </source>
</evidence>
<evidence type="ECO:0000256" key="13">
    <source>
        <dbReference type="ARBA" id="ARBA00044502"/>
    </source>
</evidence>
<dbReference type="PANTHER" id="PTHR33353">
    <property type="entry name" value="PUTATIVE (AFU_ORTHOLOGUE AFUA_1G12560)-RELATED"/>
    <property type="match status" value="1"/>
</dbReference>
<dbReference type="GO" id="GO:0005576">
    <property type="term" value="C:extracellular region"/>
    <property type="evidence" value="ECO:0007669"/>
    <property type="project" value="UniProtKB-SubCell"/>
</dbReference>
<protein>
    <recommendedName>
        <fullName evidence="15">lytic cellulose monooxygenase (C4-dehydrogenating)</fullName>
        <ecNumber evidence="15">1.14.99.56</ecNumber>
    </recommendedName>
</protein>
<reference evidence="18" key="1">
    <citation type="journal article" date="2013" name="Genome Announc.">
        <title>Draft genome sequence of the grapevine dieback fungus Eutypa lata UCR-EL1.</title>
        <authorList>
            <person name="Blanco-Ulate B."/>
            <person name="Rolshausen P.E."/>
            <person name="Cantu D."/>
        </authorList>
    </citation>
    <scope>NUCLEOTIDE SEQUENCE [LARGE SCALE GENOMIC DNA]</scope>
    <source>
        <strain evidence="18">UCR-EL1</strain>
    </source>
</reference>
<evidence type="ECO:0000256" key="15">
    <source>
        <dbReference type="ARBA" id="ARBA00047174"/>
    </source>
</evidence>
<keyword evidence="6" id="KW-0136">Cellulose degradation</keyword>
<proteinExistence type="inferred from homology"/>
<keyword evidence="18" id="KW-1185">Reference proteome</keyword>
<dbReference type="OMA" id="VWEINGF"/>
<evidence type="ECO:0000256" key="4">
    <source>
        <dbReference type="ARBA" id="ARBA00022723"/>
    </source>
</evidence>
<keyword evidence="10" id="KW-1015">Disulfide bond</keyword>
<evidence type="ECO:0000256" key="3">
    <source>
        <dbReference type="ARBA" id="ARBA00022525"/>
    </source>
</evidence>
<dbReference type="EC" id="1.14.99.56" evidence="15"/>
<keyword evidence="9" id="KW-0503">Monooxygenase</keyword>
<sequence length="252" mass="27287">MRVNLGAAALLQVTGHVVSAHYALTRLIVNGTISKDLQYSRKTDFPAEPYYVVDQTDTDLTCGFGGVRYGAGVQTATIRAGDSIGIGTQSSAFPPKPYEEGYYHGGPAQAYLSKLPSGDDLTSYQGDGDWFKIGEYGYLDQYVWEINGFSGPHYVFMNYTIPETTPPGKYLLRAEQMYMLNPGFNGTQIFIGCSHIEVVGQGGGTPGPLVQFPSAYDPYDPSIAVPVEKTLLPNTGRDLIGYKNPGPAVWTG</sequence>
<dbReference type="InterPro" id="IPR049892">
    <property type="entry name" value="AA9"/>
</dbReference>
<dbReference type="GO" id="GO:0030245">
    <property type="term" value="P:cellulose catabolic process"/>
    <property type="evidence" value="ECO:0007669"/>
    <property type="project" value="UniProtKB-KW"/>
</dbReference>
<keyword evidence="12" id="KW-0624">Polysaccharide degradation</keyword>
<organism evidence="17 18">
    <name type="scientific">Eutypa lata (strain UCR-EL1)</name>
    <name type="common">Grapevine dieback disease fungus</name>
    <name type="synonym">Eutypa armeniacae</name>
    <dbReference type="NCBI Taxonomy" id="1287681"/>
    <lineage>
        <taxon>Eukaryota</taxon>
        <taxon>Fungi</taxon>
        <taxon>Dikarya</taxon>
        <taxon>Ascomycota</taxon>
        <taxon>Pezizomycotina</taxon>
        <taxon>Sordariomycetes</taxon>
        <taxon>Xylariomycetidae</taxon>
        <taxon>Xylariales</taxon>
        <taxon>Diatrypaceae</taxon>
        <taxon>Eutypa</taxon>
    </lineage>
</organism>
<dbReference type="AlphaFoldDB" id="M7SZ91"/>
<comment type="similarity">
    <text evidence="13">Belongs to the polysaccharide monooxygenase AA9 family.</text>
</comment>
<dbReference type="InterPro" id="IPR005103">
    <property type="entry name" value="AA9_LPMO"/>
</dbReference>